<feature type="compositionally biased region" description="Polar residues" evidence="8">
    <location>
        <begin position="631"/>
        <end position="643"/>
    </location>
</feature>
<comment type="subcellular location">
    <subcellularLocation>
        <location evidence="1">Chromosome</location>
    </subcellularLocation>
</comment>
<feature type="region of interest" description="Disordered" evidence="8">
    <location>
        <begin position="1"/>
        <end position="221"/>
    </location>
</feature>
<feature type="region of interest" description="Disordered" evidence="8">
    <location>
        <begin position="445"/>
        <end position="478"/>
    </location>
</feature>
<protein>
    <submittedName>
        <fullName evidence="12">Uncharacterized protein</fullName>
    </submittedName>
</protein>
<keyword evidence="6" id="KW-0479">Metal-binding</keyword>
<keyword evidence="3" id="KW-0489">Methyltransferase</keyword>
<dbReference type="EMBL" id="JASNQZ010000006">
    <property type="protein sequence ID" value="KAL0957092.1"/>
    <property type="molecule type" value="Genomic_DNA"/>
</dbReference>
<dbReference type="InterPro" id="IPR003616">
    <property type="entry name" value="Post-SET_dom"/>
</dbReference>
<dbReference type="InterPro" id="IPR001214">
    <property type="entry name" value="SET_dom"/>
</dbReference>
<dbReference type="PROSITE" id="PS50867">
    <property type="entry name" value="PRE_SET"/>
    <property type="match status" value="1"/>
</dbReference>
<organism evidence="12 13">
    <name type="scientific">Hohenbuehelia grisea</name>
    <dbReference type="NCBI Taxonomy" id="104357"/>
    <lineage>
        <taxon>Eukaryota</taxon>
        <taxon>Fungi</taxon>
        <taxon>Dikarya</taxon>
        <taxon>Basidiomycota</taxon>
        <taxon>Agaricomycotina</taxon>
        <taxon>Agaricomycetes</taxon>
        <taxon>Agaricomycetidae</taxon>
        <taxon>Agaricales</taxon>
        <taxon>Pleurotineae</taxon>
        <taxon>Pleurotaceae</taxon>
        <taxon>Hohenbuehelia</taxon>
    </lineage>
</organism>
<keyword evidence="13" id="KW-1185">Reference proteome</keyword>
<keyword evidence="4" id="KW-0808">Transferase</keyword>
<evidence type="ECO:0000256" key="8">
    <source>
        <dbReference type="SAM" id="MobiDB-lite"/>
    </source>
</evidence>
<dbReference type="InterPro" id="IPR046341">
    <property type="entry name" value="SET_dom_sf"/>
</dbReference>
<keyword evidence="5" id="KW-0949">S-adenosyl-L-methionine</keyword>
<feature type="compositionally biased region" description="Polar residues" evidence="8">
    <location>
        <begin position="322"/>
        <end position="331"/>
    </location>
</feature>
<sequence>MEGSGGLAPNQTSILALNPPRTSKAQRQWWACAMPEQESSVKRTSLGSTVLRHLNDGSRGVPPVRPLEGSSTSAARTEAAHKGKQGNKPALAPPTTTSLNKPRRSGKQSPTLKFVENDAGCLELLSDSDSPDATTKAHPLRPQNLPRTVSNAEASSSSSSLLSTAAASNRPPKRKVSGTLDTFLASQPKRTDSRSSPKRTKFRVNGVGSKTETAGRVPLTPKDKCNGVIDLTGDDSDQDDAHAALIQAPVASVATTSKPGYGSPLMPPNIGKGKGRADPAPCRDVAGTTQALLKAETKTRVDKGKGREIAAPPTAVPVIPSTKAQVQNSGPRSVADRLHTLPQQSQRTGDLIAAPKRTIQPLDSPPSTIALAQVSTPQVNHARPALQTHASNKAVLKAARSGSNSDQVFDATSAPYRLSMRQPGLKSPAERTWLDSLRAPAVAWPSNSSALNKSSSSALKPKVTTTAQPSTTPKHVSREQSFQDELVNLLNTSNAAGPSRLRQTARKTAVSYRSLSSSHSSSNDSLSPPPAAPVHDRADPLARFLIRQKNAAYSWRSVSPDEVTPSTSSASALKPETNTPGQLARPTARKSNRGLPSRGHRQGGKGAQNSSADESAEESSTSPISHRRASSRPSNDSGSTGRQTARKGGKRQQAQLPRAPVRPLTVTSSLQHVGSSTTPHGVTRAQFEANIRKSTPEDEAAPPIEIVNNVDDEPCPPTAGFVYSNELRHHPDVPPPMKRSLVSCDCEPRCDPKRPCSCLLRHHDFLDVLEDAQDFVYDGKGRVKRWDLPIFECNDKCGCDDTCRNRVVQNGRQCEVSIGKTPDKGWGIFAGARKIVKGTFLGIYAGEIITEAIAEQRGLKYDQTGSTYLYDLDFFHMRPRPGERAAKDWVAPFVVDAGETGNFTRYFNHSCAPNAAALPCYINEGNIDKPTIAFFAATDIEPFYEICFSYFGTIYDDDDEESSSAQQSGPMSNKGKNMPCLCGASNCRGKVFA</sequence>
<dbReference type="PANTHER" id="PTHR46223">
    <property type="entry name" value="HISTONE-LYSINE N-METHYLTRANSFERASE SUV39H"/>
    <property type="match status" value="1"/>
</dbReference>
<keyword evidence="7" id="KW-0862">Zinc</keyword>
<feature type="domain" description="Post-SET" evidence="11">
    <location>
        <begin position="976"/>
        <end position="992"/>
    </location>
</feature>
<dbReference type="Pfam" id="PF05033">
    <property type="entry name" value="Pre-SET"/>
    <property type="match status" value="1"/>
</dbReference>
<feature type="compositionally biased region" description="Low complexity" evidence="8">
    <location>
        <begin position="446"/>
        <end position="460"/>
    </location>
</feature>
<name>A0ABR3JP31_9AGAR</name>
<evidence type="ECO:0000256" key="2">
    <source>
        <dbReference type="ARBA" id="ARBA00022454"/>
    </source>
</evidence>
<dbReference type="SMART" id="SM00317">
    <property type="entry name" value="SET"/>
    <property type="match status" value="1"/>
</dbReference>
<accession>A0ABR3JP31</accession>
<feature type="compositionally biased region" description="Low complexity" evidence="8">
    <location>
        <begin position="610"/>
        <end position="622"/>
    </location>
</feature>
<evidence type="ECO:0000259" key="10">
    <source>
        <dbReference type="PROSITE" id="PS50867"/>
    </source>
</evidence>
<proteinExistence type="predicted"/>
<dbReference type="Proteomes" id="UP001556367">
    <property type="component" value="Unassembled WGS sequence"/>
</dbReference>
<feature type="region of interest" description="Disordered" evidence="8">
    <location>
        <begin position="493"/>
        <end position="536"/>
    </location>
</feature>
<feature type="compositionally biased region" description="Polar residues" evidence="8">
    <location>
        <begin position="9"/>
        <end position="26"/>
    </location>
</feature>
<evidence type="ECO:0000256" key="6">
    <source>
        <dbReference type="ARBA" id="ARBA00022723"/>
    </source>
</evidence>
<feature type="region of interest" description="Disordered" evidence="8">
    <location>
        <begin position="556"/>
        <end position="664"/>
    </location>
</feature>
<feature type="compositionally biased region" description="Low complexity" evidence="8">
    <location>
        <begin position="511"/>
        <end position="526"/>
    </location>
</feature>
<comment type="caution">
    <text evidence="12">The sequence shown here is derived from an EMBL/GenBank/DDBJ whole genome shotgun (WGS) entry which is preliminary data.</text>
</comment>
<gene>
    <name evidence="12" type="ORF">HGRIS_003187</name>
</gene>
<dbReference type="PROSITE" id="PS50868">
    <property type="entry name" value="POST_SET"/>
    <property type="match status" value="1"/>
</dbReference>
<evidence type="ECO:0000256" key="5">
    <source>
        <dbReference type="ARBA" id="ARBA00022691"/>
    </source>
</evidence>
<evidence type="ECO:0000313" key="13">
    <source>
        <dbReference type="Proteomes" id="UP001556367"/>
    </source>
</evidence>
<dbReference type="SUPFAM" id="SSF82199">
    <property type="entry name" value="SET domain"/>
    <property type="match status" value="1"/>
</dbReference>
<evidence type="ECO:0000259" key="9">
    <source>
        <dbReference type="PROSITE" id="PS50280"/>
    </source>
</evidence>
<evidence type="ECO:0000256" key="7">
    <source>
        <dbReference type="ARBA" id="ARBA00022833"/>
    </source>
</evidence>
<feature type="compositionally biased region" description="Polar residues" evidence="8">
    <location>
        <begin position="463"/>
        <end position="474"/>
    </location>
</feature>
<dbReference type="Pfam" id="PF00856">
    <property type="entry name" value="SET"/>
    <property type="match status" value="1"/>
</dbReference>
<dbReference type="PANTHER" id="PTHR46223:SF3">
    <property type="entry name" value="HISTONE-LYSINE N-METHYLTRANSFERASE SET-23"/>
    <property type="match status" value="1"/>
</dbReference>
<dbReference type="InterPro" id="IPR007728">
    <property type="entry name" value="Pre-SET_dom"/>
</dbReference>
<evidence type="ECO:0000259" key="11">
    <source>
        <dbReference type="PROSITE" id="PS50868"/>
    </source>
</evidence>
<evidence type="ECO:0000256" key="1">
    <source>
        <dbReference type="ARBA" id="ARBA00004286"/>
    </source>
</evidence>
<evidence type="ECO:0000256" key="3">
    <source>
        <dbReference type="ARBA" id="ARBA00022603"/>
    </source>
</evidence>
<reference evidence="13" key="1">
    <citation type="submission" date="2024-06" db="EMBL/GenBank/DDBJ databases">
        <title>Multi-omics analyses provide insights into the biosynthesis of the anticancer antibiotic pleurotin in Hohenbuehelia grisea.</title>
        <authorList>
            <person name="Weaver J.A."/>
            <person name="Alberti F."/>
        </authorList>
    </citation>
    <scope>NUCLEOTIDE SEQUENCE [LARGE SCALE GENOMIC DNA]</scope>
    <source>
        <strain evidence="13">T-177</strain>
    </source>
</reference>
<feature type="domain" description="Pre-SET" evidence="10">
    <location>
        <begin position="742"/>
        <end position="811"/>
    </location>
</feature>
<dbReference type="PROSITE" id="PS50280">
    <property type="entry name" value="SET"/>
    <property type="match status" value="1"/>
</dbReference>
<dbReference type="Gene3D" id="2.170.270.10">
    <property type="entry name" value="SET domain"/>
    <property type="match status" value="1"/>
</dbReference>
<feature type="domain" description="SET" evidence="9">
    <location>
        <begin position="814"/>
        <end position="951"/>
    </location>
</feature>
<evidence type="ECO:0000256" key="4">
    <source>
        <dbReference type="ARBA" id="ARBA00022679"/>
    </source>
</evidence>
<feature type="compositionally biased region" description="Low complexity" evidence="8">
    <location>
        <begin position="150"/>
        <end position="169"/>
    </location>
</feature>
<dbReference type="InterPro" id="IPR050973">
    <property type="entry name" value="H3K9_Histone-Lys_N-MTase"/>
</dbReference>
<feature type="compositionally biased region" description="Polar residues" evidence="8">
    <location>
        <begin position="564"/>
        <end position="581"/>
    </location>
</feature>
<keyword evidence="2" id="KW-0158">Chromosome</keyword>
<feature type="region of interest" description="Disordered" evidence="8">
    <location>
        <begin position="322"/>
        <end position="349"/>
    </location>
</feature>
<feature type="compositionally biased region" description="Basic residues" evidence="8">
    <location>
        <begin position="587"/>
        <end position="603"/>
    </location>
</feature>
<dbReference type="SMART" id="SM00468">
    <property type="entry name" value="PreSET"/>
    <property type="match status" value="1"/>
</dbReference>
<evidence type="ECO:0000313" key="12">
    <source>
        <dbReference type="EMBL" id="KAL0957092.1"/>
    </source>
</evidence>